<keyword evidence="2" id="KW-1185">Reference proteome</keyword>
<evidence type="ECO:0000313" key="1">
    <source>
        <dbReference type="EMBL" id="KIO10189.1"/>
    </source>
</evidence>
<name>A0A0C3PP23_PISTI</name>
<evidence type="ECO:0000313" key="2">
    <source>
        <dbReference type="Proteomes" id="UP000054217"/>
    </source>
</evidence>
<reference evidence="1 2" key="1">
    <citation type="submission" date="2014-04" db="EMBL/GenBank/DDBJ databases">
        <authorList>
            <consortium name="DOE Joint Genome Institute"/>
            <person name="Kuo A."/>
            <person name="Kohler A."/>
            <person name="Costa M.D."/>
            <person name="Nagy L.G."/>
            <person name="Floudas D."/>
            <person name="Copeland A."/>
            <person name="Barry K.W."/>
            <person name="Cichocki N."/>
            <person name="Veneault-Fourrey C."/>
            <person name="LaButti K."/>
            <person name="Lindquist E.A."/>
            <person name="Lipzen A."/>
            <person name="Lundell T."/>
            <person name="Morin E."/>
            <person name="Murat C."/>
            <person name="Sun H."/>
            <person name="Tunlid A."/>
            <person name="Henrissat B."/>
            <person name="Grigoriev I.V."/>
            <person name="Hibbett D.S."/>
            <person name="Martin F."/>
            <person name="Nordberg H.P."/>
            <person name="Cantor M.N."/>
            <person name="Hua S.X."/>
        </authorList>
    </citation>
    <scope>NUCLEOTIDE SEQUENCE [LARGE SCALE GENOMIC DNA]</scope>
    <source>
        <strain evidence="1 2">Marx 270</strain>
    </source>
</reference>
<dbReference type="Proteomes" id="UP000054217">
    <property type="component" value="Unassembled WGS sequence"/>
</dbReference>
<dbReference type="AlphaFoldDB" id="A0A0C3PP23"/>
<gene>
    <name evidence="1" type="ORF">M404DRAFT_996135</name>
</gene>
<reference evidence="2" key="2">
    <citation type="submission" date="2015-01" db="EMBL/GenBank/DDBJ databases">
        <title>Evolutionary Origins and Diversification of the Mycorrhizal Mutualists.</title>
        <authorList>
            <consortium name="DOE Joint Genome Institute"/>
            <consortium name="Mycorrhizal Genomics Consortium"/>
            <person name="Kohler A."/>
            <person name="Kuo A."/>
            <person name="Nagy L.G."/>
            <person name="Floudas D."/>
            <person name="Copeland A."/>
            <person name="Barry K.W."/>
            <person name="Cichocki N."/>
            <person name="Veneault-Fourrey C."/>
            <person name="LaButti K."/>
            <person name="Lindquist E.A."/>
            <person name="Lipzen A."/>
            <person name="Lundell T."/>
            <person name="Morin E."/>
            <person name="Murat C."/>
            <person name="Riley R."/>
            <person name="Ohm R."/>
            <person name="Sun H."/>
            <person name="Tunlid A."/>
            <person name="Henrissat B."/>
            <person name="Grigoriev I.V."/>
            <person name="Hibbett D.S."/>
            <person name="Martin F."/>
        </authorList>
    </citation>
    <scope>NUCLEOTIDE SEQUENCE [LARGE SCALE GENOMIC DNA]</scope>
    <source>
        <strain evidence="2">Marx 270</strain>
    </source>
</reference>
<dbReference type="EMBL" id="KN831953">
    <property type="protein sequence ID" value="KIO10189.1"/>
    <property type="molecule type" value="Genomic_DNA"/>
</dbReference>
<organism evidence="1 2">
    <name type="scientific">Pisolithus tinctorius Marx 270</name>
    <dbReference type="NCBI Taxonomy" id="870435"/>
    <lineage>
        <taxon>Eukaryota</taxon>
        <taxon>Fungi</taxon>
        <taxon>Dikarya</taxon>
        <taxon>Basidiomycota</taxon>
        <taxon>Agaricomycotina</taxon>
        <taxon>Agaricomycetes</taxon>
        <taxon>Agaricomycetidae</taxon>
        <taxon>Boletales</taxon>
        <taxon>Sclerodermatineae</taxon>
        <taxon>Pisolithaceae</taxon>
        <taxon>Pisolithus</taxon>
    </lineage>
</organism>
<protein>
    <submittedName>
        <fullName evidence="1">Uncharacterized protein</fullName>
    </submittedName>
</protein>
<accession>A0A0C3PP23</accession>
<proteinExistence type="predicted"/>
<dbReference type="InParanoid" id="A0A0C3PP23"/>
<dbReference type="HOGENOM" id="CLU_2688779_0_0_1"/>
<sequence>MVRKRGTADAAPIMQQIPLIIFYTKTIFTQLLRNNLGGDPRGMCVIKKLPHRVRVHELENGKHGQMALQVCKES</sequence>